<reference evidence="3" key="1">
    <citation type="submission" date="2021-02" db="EMBL/GenBank/DDBJ databases">
        <authorList>
            <person name="Nowell W R."/>
        </authorList>
    </citation>
    <scope>NUCLEOTIDE SEQUENCE</scope>
</reference>
<protein>
    <submittedName>
        <fullName evidence="3">Uncharacterized protein</fullName>
    </submittedName>
</protein>
<feature type="compositionally biased region" description="Polar residues" evidence="1">
    <location>
        <begin position="874"/>
        <end position="887"/>
    </location>
</feature>
<gene>
    <name evidence="3" type="ORF">GPM918_LOCUS3870</name>
    <name evidence="2" type="ORF">OVA965_LOCUS2996</name>
    <name evidence="5" type="ORF">SRO942_LOCUS3870</name>
    <name evidence="4" type="ORF">TMI583_LOCUS2995</name>
</gene>
<dbReference type="EMBL" id="CAJNOK010000690">
    <property type="protein sequence ID" value="CAF0769330.1"/>
    <property type="molecule type" value="Genomic_DNA"/>
</dbReference>
<evidence type="ECO:0000313" key="6">
    <source>
        <dbReference type="Proteomes" id="UP000663829"/>
    </source>
</evidence>
<feature type="compositionally biased region" description="Polar residues" evidence="1">
    <location>
        <begin position="850"/>
        <end position="863"/>
    </location>
</feature>
<dbReference type="GO" id="GO:0005737">
    <property type="term" value="C:cytoplasm"/>
    <property type="evidence" value="ECO:0007669"/>
    <property type="project" value="TreeGrafter"/>
</dbReference>
<feature type="compositionally biased region" description="Polar residues" evidence="1">
    <location>
        <begin position="662"/>
        <end position="678"/>
    </location>
</feature>
<feature type="compositionally biased region" description="Polar residues" evidence="1">
    <location>
        <begin position="235"/>
        <end position="244"/>
    </location>
</feature>
<comment type="caution">
    <text evidence="3">The sequence shown here is derived from an EMBL/GenBank/DDBJ whole genome shotgun (WGS) entry which is preliminary data.</text>
</comment>
<dbReference type="Proteomes" id="UP000681722">
    <property type="component" value="Unassembled WGS sequence"/>
</dbReference>
<dbReference type="EMBL" id="CAJOBC010000496">
    <property type="protein sequence ID" value="CAF3593355.1"/>
    <property type="molecule type" value="Genomic_DNA"/>
</dbReference>
<dbReference type="PANTHER" id="PTHR15623:SF11">
    <property type="entry name" value="SPERMATOGENESIS-ASSOCIATED SERINE-RICH PROTEIN 2"/>
    <property type="match status" value="1"/>
</dbReference>
<feature type="compositionally biased region" description="Polar residues" evidence="1">
    <location>
        <begin position="268"/>
        <end position="279"/>
    </location>
</feature>
<dbReference type="Proteomes" id="UP000677228">
    <property type="component" value="Unassembled WGS sequence"/>
</dbReference>
<feature type="compositionally biased region" description="Low complexity" evidence="1">
    <location>
        <begin position="248"/>
        <end position="261"/>
    </location>
</feature>
<feature type="compositionally biased region" description="Polar residues" evidence="1">
    <location>
        <begin position="503"/>
        <end position="520"/>
    </location>
</feature>
<keyword evidence="6" id="KW-1185">Reference proteome</keyword>
<feature type="compositionally biased region" description="Low complexity" evidence="1">
    <location>
        <begin position="829"/>
        <end position="849"/>
    </location>
</feature>
<feature type="compositionally biased region" description="Low complexity" evidence="1">
    <location>
        <begin position="57"/>
        <end position="91"/>
    </location>
</feature>
<feature type="compositionally biased region" description="Low complexity" evidence="1">
    <location>
        <begin position="287"/>
        <end position="330"/>
    </location>
</feature>
<evidence type="ECO:0000313" key="4">
    <source>
        <dbReference type="EMBL" id="CAF3549976.1"/>
    </source>
</evidence>
<accession>A0A813TE84</accession>
<feature type="compositionally biased region" description="Polar residues" evidence="1">
    <location>
        <begin position="331"/>
        <end position="346"/>
    </location>
</feature>
<feature type="compositionally biased region" description="Polar residues" evidence="1">
    <location>
        <begin position="759"/>
        <end position="781"/>
    </location>
</feature>
<evidence type="ECO:0000313" key="5">
    <source>
        <dbReference type="EMBL" id="CAF3593355.1"/>
    </source>
</evidence>
<dbReference type="Proteomes" id="UP000682733">
    <property type="component" value="Unassembled WGS sequence"/>
</dbReference>
<dbReference type="Proteomes" id="UP000663829">
    <property type="component" value="Unassembled WGS sequence"/>
</dbReference>
<sequence>MRDKVAQVRQQIGNEFTREQIELAILFYDSKVEDTIEAFKKNGAEDALSGWTEMNNRSSTSLRRGGGRARNNNNNTPRSNNNNNNNNNNRLLPPPPISSSSSSSQISHATNAPLRPSQRVLNIFNGFANKTQLVPSSTNDYSSIISTTTPSTLSLSLSSLADKNIYVNETPSICTDNNNTYDQQQSYISSSTDVSFHPYSSRESHSYDETTTVDDLQSSVHNNNIEFYDACDDYSSNDQQQTAEDQNDTIVDNNNNVNNNIDIDRTQVTRNLHNNNKPQPQRRRPSFRNTRNRTGSSSSTNLTQEQQQQPPDQTLATPAVTSTTTTSSSTQQHQDANGTIGKTTSKTALMNNKKVLGKSIKDLQRQKSTLVNVQSTFDNEIKQSLKKIDEIFKELTAIIKEREVQLYLEMDEVKKQGLNLINRRQQRAIELRGRIDRCDHLDMYGIDDLRNDIKQFVTDKRYDLADELRTSHRFEYDENIITVLSNFGRVLRFDRKEKDRTRTVSSQDSSALSNIPTNDITLNNNNTSQTTETTTVVQTPTLMNDEKISMGTIDDAEVINNEQNNERTLSTSLLNDIQSQPIQQKSNINGRSQIKDRGTAISVTHPRINREDKQHQPQQVPGDQPVYDDDYLALTRSQQPPVPSKNHPYGNSHGNGPPNGYWQATTGSPRNGSGVMNRQQQQQQWTNGGMDDYYYSQTNGYNNGTYEEPNGYYENSYSGDMNYSQQMNTRRRRPRRVNAYQGNQQPPPPPSPSQTNGTVNYSARNTPNGYRSGNGNGPMTQSNNNNKSDTSNNTSPSNLPNKILNNVNNNRRVNNNAKQVNGGGNGYANDQSQQHNGNNSNSEINGSSNHMSNGYSNRRQPQPQHDILEARQPRPNNQTLTNVSSQQ</sequence>
<feature type="compositionally biased region" description="Low complexity" evidence="1">
    <location>
        <begin position="782"/>
        <end position="816"/>
    </location>
</feature>
<dbReference type="EMBL" id="CAJOBA010000690">
    <property type="protein sequence ID" value="CAF3549976.1"/>
    <property type="molecule type" value="Genomic_DNA"/>
</dbReference>
<feature type="region of interest" description="Disordered" evidence="1">
    <location>
        <begin position="502"/>
        <end position="533"/>
    </location>
</feature>
<evidence type="ECO:0000313" key="3">
    <source>
        <dbReference type="EMBL" id="CAF0807830.1"/>
    </source>
</evidence>
<feature type="region of interest" description="Disordered" evidence="1">
    <location>
        <begin position="578"/>
        <end position="597"/>
    </location>
</feature>
<evidence type="ECO:0000313" key="2">
    <source>
        <dbReference type="EMBL" id="CAF0769330.1"/>
    </source>
</evidence>
<name>A0A813TE84_9BILA</name>
<evidence type="ECO:0000256" key="1">
    <source>
        <dbReference type="SAM" id="MobiDB-lite"/>
    </source>
</evidence>
<dbReference type="AlphaFoldDB" id="A0A813TE84"/>
<feature type="region of interest" description="Disordered" evidence="1">
    <location>
        <begin position="235"/>
        <end position="346"/>
    </location>
</feature>
<feature type="compositionally biased region" description="Polar residues" evidence="1">
    <location>
        <begin position="578"/>
        <end position="592"/>
    </location>
</feature>
<feature type="region of interest" description="Disordered" evidence="1">
    <location>
        <begin position="50"/>
        <end position="114"/>
    </location>
</feature>
<dbReference type="OrthoDB" id="6136201at2759"/>
<dbReference type="EMBL" id="CAJNOQ010000496">
    <property type="protein sequence ID" value="CAF0807830.1"/>
    <property type="molecule type" value="Genomic_DNA"/>
</dbReference>
<dbReference type="Pfam" id="PF07139">
    <property type="entry name" value="SPATS2-like"/>
    <property type="match status" value="1"/>
</dbReference>
<feature type="compositionally biased region" description="Low complexity" evidence="1">
    <location>
        <begin position="521"/>
        <end position="533"/>
    </location>
</feature>
<feature type="region of interest" description="Disordered" evidence="1">
    <location>
        <begin position="606"/>
        <end position="887"/>
    </location>
</feature>
<organism evidence="3 6">
    <name type="scientific">Didymodactylos carnosus</name>
    <dbReference type="NCBI Taxonomy" id="1234261"/>
    <lineage>
        <taxon>Eukaryota</taxon>
        <taxon>Metazoa</taxon>
        <taxon>Spiralia</taxon>
        <taxon>Gnathifera</taxon>
        <taxon>Rotifera</taxon>
        <taxon>Eurotatoria</taxon>
        <taxon>Bdelloidea</taxon>
        <taxon>Philodinida</taxon>
        <taxon>Philodinidae</taxon>
        <taxon>Didymodactylos</taxon>
    </lineage>
</organism>
<feature type="compositionally biased region" description="Polar residues" evidence="1">
    <location>
        <begin position="695"/>
        <end position="705"/>
    </location>
</feature>
<proteinExistence type="predicted"/>
<feature type="compositionally biased region" description="Polar residues" evidence="1">
    <location>
        <begin position="713"/>
        <end position="728"/>
    </location>
</feature>
<dbReference type="PANTHER" id="PTHR15623">
    <property type="entry name" value="SPERMATOGENESIS-ASSOCIATED SERINE-RICH PROTEIN 2-RELATED"/>
    <property type="match status" value="1"/>
</dbReference>
<dbReference type="InterPro" id="IPR009816">
    <property type="entry name" value="SPATS2-like"/>
</dbReference>